<dbReference type="Gene3D" id="3.40.1280.10">
    <property type="match status" value="1"/>
</dbReference>
<keyword evidence="16" id="KW-1185">Reference proteome</keyword>
<dbReference type="InterPro" id="IPR029028">
    <property type="entry name" value="Alpha/beta_knot_MTases"/>
</dbReference>
<evidence type="ECO:0000259" key="13">
    <source>
        <dbReference type="Pfam" id="PF04452"/>
    </source>
</evidence>
<dbReference type="SUPFAM" id="SSF75217">
    <property type="entry name" value="alpha/beta knot"/>
    <property type="match status" value="1"/>
</dbReference>
<dbReference type="EMBL" id="JABFDN010000006">
    <property type="protein sequence ID" value="NPU67409.1"/>
    <property type="molecule type" value="Genomic_DNA"/>
</dbReference>
<dbReference type="GO" id="GO:0032259">
    <property type="term" value="P:methylation"/>
    <property type="evidence" value="ECO:0007669"/>
    <property type="project" value="UniProtKB-KW"/>
</dbReference>
<evidence type="ECO:0000256" key="12">
    <source>
        <dbReference type="PIRNR" id="PIRNR015601"/>
    </source>
</evidence>
<evidence type="ECO:0000256" key="2">
    <source>
        <dbReference type="ARBA" id="ARBA00005528"/>
    </source>
</evidence>
<dbReference type="InterPro" id="IPR046886">
    <property type="entry name" value="RsmE_MTase_dom"/>
</dbReference>
<comment type="catalytic activity">
    <reaction evidence="11 12">
        <text>uridine(1498) in 16S rRNA + S-adenosyl-L-methionine = N(3)-methyluridine(1498) in 16S rRNA + S-adenosyl-L-homocysteine + H(+)</text>
        <dbReference type="Rhea" id="RHEA:42920"/>
        <dbReference type="Rhea" id="RHEA-COMP:10283"/>
        <dbReference type="Rhea" id="RHEA-COMP:10284"/>
        <dbReference type="ChEBI" id="CHEBI:15378"/>
        <dbReference type="ChEBI" id="CHEBI:57856"/>
        <dbReference type="ChEBI" id="CHEBI:59789"/>
        <dbReference type="ChEBI" id="CHEBI:65315"/>
        <dbReference type="ChEBI" id="CHEBI:74502"/>
        <dbReference type="EC" id="2.1.1.193"/>
    </reaction>
</comment>
<dbReference type="SUPFAM" id="SSF88697">
    <property type="entry name" value="PUA domain-like"/>
    <property type="match status" value="1"/>
</dbReference>
<protein>
    <recommendedName>
        <fullName evidence="4 12">Ribosomal RNA small subunit methyltransferase E</fullName>
        <ecNumber evidence="3 12">2.1.1.193</ecNumber>
    </recommendedName>
</protein>
<evidence type="ECO:0000256" key="11">
    <source>
        <dbReference type="ARBA" id="ARBA00047944"/>
    </source>
</evidence>
<dbReference type="EC" id="2.1.1.193" evidence="3 12"/>
<evidence type="ECO:0000313" key="16">
    <source>
        <dbReference type="Proteomes" id="UP000886476"/>
    </source>
</evidence>
<proteinExistence type="inferred from homology"/>
<reference evidence="15" key="1">
    <citation type="submission" date="2020-05" db="EMBL/GenBank/DDBJ databases">
        <title>Nod-independent and nitrogen-fixing Bradyrhizobium aeschynomene sp. nov. isolated from nodules of Aeschynomene indica.</title>
        <authorList>
            <person name="Zhang Z."/>
        </authorList>
    </citation>
    <scope>NUCLEOTIDE SEQUENCE</scope>
    <source>
        <strain evidence="15">83012</strain>
    </source>
</reference>
<feature type="domain" description="Ribosomal RNA small subunit methyltransferase E methyltransferase" evidence="13">
    <location>
        <begin position="80"/>
        <end position="239"/>
    </location>
</feature>
<dbReference type="PIRSF" id="PIRSF015601">
    <property type="entry name" value="MTase_slr0722"/>
    <property type="match status" value="1"/>
</dbReference>
<evidence type="ECO:0000256" key="4">
    <source>
        <dbReference type="ARBA" id="ARBA00013673"/>
    </source>
</evidence>
<dbReference type="PANTHER" id="PTHR30027">
    <property type="entry name" value="RIBOSOMAL RNA SMALL SUBUNIT METHYLTRANSFERASE E"/>
    <property type="match status" value="1"/>
</dbReference>
<evidence type="ECO:0000256" key="1">
    <source>
        <dbReference type="ARBA" id="ARBA00004496"/>
    </source>
</evidence>
<dbReference type="Pfam" id="PF20260">
    <property type="entry name" value="PUA_4"/>
    <property type="match status" value="1"/>
</dbReference>
<sequence>MPQYDFTAPRLFVDAPLQEGGAVALERNQSNYLGNVLRLGAGDHVLVFNGRDGEWQAAIQGRKRPDILTIQQRTRPQDQLPDVSYVFAPLKHARLDYIAQKAVEMGAARLVPVLTRHTQVSRLNAERMRANVIEAAEQCGILSLAEVRDPVPLERFLRERPASRLLVFCDEAAEVADPLQALQQTGEHVGIDLLIGPEGGFAADERELLLRQARVVRLALGPRILRADTAGVAALALVQATLGDWRSR</sequence>
<dbReference type="CDD" id="cd18084">
    <property type="entry name" value="RsmE-like"/>
    <property type="match status" value="1"/>
</dbReference>
<dbReference type="GO" id="GO:0008168">
    <property type="term" value="F:methyltransferase activity"/>
    <property type="evidence" value="ECO:0007669"/>
    <property type="project" value="UniProtKB-KW"/>
</dbReference>
<organism evidence="15 16">
    <name type="scientific">Bradyrhizobium aeschynomenes</name>
    <dbReference type="NCBI Taxonomy" id="2734909"/>
    <lineage>
        <taxon>Bacteria</taxon>
        <taxon>Pseudomonadati</taxon>
        <taxon>Pseudomonadota</taxon>
        <taxon>Alphaproteobacteria</taxon>
        <taxon>Hyphomicrobiales</taxon>
        <taxon>Nitrobacteraceae</taxon>
        <taxon>Bradyrhizobium</taxon>
    </lineage>
</organism>
<comment type="similarity">
    <text evidence="2 12">Belongs to the RNA methyltransferase RsmE family.</text>
</comment>
<dbReference type="NCBIfam" id="NF008696">
    <property type="entry name" value="PRK11713.3-5"/>
    <property type="match status" value="1"/>
</dbReference>
<evidence type="ECO:0000256" key="8">
    <source>
        <dbReference type="ARBA" id="ARBA00022679"/>
    </source>
</evidence>
<name>A0ABX2CGU3_9BRAD</name>
<evidence type="ECO:0000313" key="15">
    <source>
        <dbReference type="EMBL" id="NPU67409.1"/>
    </source>
</evidence>
<comment type="function">
    <text evidence="10 12">Specifically methylates the N3 position of the uracil ring of uridine 1498 (m3U1498) in 16S rRNA. Acts on the fully assembled 30S ribosomal subunit.</text>
</comment>
<dbReference type="NCBIfam" id="TIGR00046">
    <property type="entry name" value="RsmE family RNA methyltransferase"/>
    <property type="match status" value="1"/>
</dbReference>
<comment type="subcellular location">
    <subcellularLocation>
        <location evidence="1 12">Cytoplasm</location>
    </subcellularLocation>
</comment>
<keyword evidence="5 12" id="KW-0963">Cytoplasm</keyword>
<dbReference type="Gene3D" id="2.40.240.20">
    <property type="entry name" value="Hypothetical PUA domain-like, domain 1"/>
    <property type="match status" value="1"/>
</dbReference>
<accession>A0ABX2CGU3</accession>
<evidence type="ECO:0000256" key="7">
    <source>
        <dbReference type="ARBA" id="ARBA00022603"/>
    </source>
</evidence>
<gene>
    <name evidence="15" type="ORF">HL667_20570</name>
</gene>
<dbReference type="InterPro" id="IPR029026">
    <property type="entry name" value="tRNA_m1G_MTases_N"/>
</dbReference>
<evidence type="ECO:0000256" key="9">
    <source>
        <dbReference type="ARBA" id="ARBA00022691"/>
    </source>
</evidence>
<dbReference type="Pfam" id="PF04452">
    <property type="entry name" value="Methyltrans_RNA"/>
    <property type="match status" value="1"/>
</dbReference>
<keyword evidence="6 12" id="KW-0698">rRNA processing</keyword>
<dbReference type="InterPro" id="IPR015947">
    <property type="entry name" value="PUA-like_sf"/>
</dbReference>
<dbReference type="InterPro" id="IPR046887">
    <property type="entry name" value="RsmE_PUA-like"/>
</dbReference>
<evidence type="ECO:0000256" key="10">
    <source>
        <dbReference type="ARBA" id="ARBA00025699"/>
    </source>
</evidence>
<evidence type="ECO:0000259" key="14">
    <source>
        <dbReference type="Pfam" id="PF20260"/>
    </source>
</evidence>
<keyword evidence="7 12" id="KW-0489">Methyltransferase</keyword>
<dbReference type="InterPro" id="IPR006700">
    <property type="entry name" value="RsmE"/>
</dbReference>
<keyword evidence="8 12" id="KW-0808">Transferase</keyword>
<feature type="domain" description="Ribosomal RNA small subunit methyltransferase E PUA-like" evidence="14">
    <location>
        <begin position="25"/>
        <end position="64"/>
    </location>
</feature>
<dbReference type="PANTHER" id="PTHR30027:SF3">
    <property type="entry name" value="16S RRNA (URACIL(1498)-N(3))-METHYLTRANSFERASE"/>
    <property type="match status" value="1"/>
</dbReference>
<keyword evidence="9 12" id="KW-0949">S-adenosyl-L-methionine</keyword>
<evidence type="ECO:0000256" key="3">
    <source>
        <dbReference type="ARBA" id="ARBA00012328"/>
    </source>
</evidence>
<comment type="caution">
    <text evidence="15">The sequence shown here is derived from an EMBL/GenBank/DDBJ whole genome shotgun (WGS) entry which is preliminary data.</text>
</comment>
<dbReference type="RefSeq" id="WP_172112477.1">
    <property type="nucleotide sequence ID" value="NZ_JABFDM010000003.1"/>
</dbReference>
<dbReference type="Proteomes" id="UP000886476">
    <property type="component" value="Unassembled WGS sequence"/>
</dbReference>
<evidence type="ECO:0000256" key="6">
    <source>
        <dbReference type="ARBA" id="ARBA00022552"/>
    </source>
</evidence>
<evidence type="ECO:0000256" key="5">
    <source>
        <dbReference type="ARBA" id="ARBA00022490"/>
    </source>
</evidence>